<dbReference type="EMBL" id="VIEB01000044">
    <property type="protein sequence ID" value="TQE10303.1"/>
    <property type="molecule type" value="Genomic_DNA"/>
</dbReference>
<dbReference type="GO" id="GO:0003729">
    <property type="term" value="F:mRNA binding"/>
    <property type="evidence" value="ECO:0007669"/>
    <property type="project" value="TreeGrafter"/>
</dbReference>
<keyword evidence="1" id="KW-0694">RNA-binding</keyword>
<dbReference type="PANTHER" id="PTHR10693:SF29">
    <property type="entry name" value="GB|AAD20086.1"/>
    <property type="match status" value="1"/>
</dbReference>
<dbReference type="STRING" id="106549.A0A540NI85"/>
<organism evidence="4 5">
    <name type="scientific">Malus baccata</name>
    <name type="common">Siberian crab apple</name>
    <name type="synonym">Pyrus baccata</name>
    <dbReference type="NCBI Taxonomy" id="106549"/>
    <lineage>
        <taxon>Eukaryota</taxon>
        <taxon>Viridiplantae</taxon>
        <taxon>Streptophyta</taxon>
        <taxon>Embryophyta</taxon>
        <taxon>Tracheophyta</taxon>
        <taxon>Spermatophyta</taxon>
        <taxon>Magnoliopsida</taxon>
        <taxon>eudicotyledons</taxon>
        <taxon>Gunneridae</taxon>
        <taxon>Pentapetalae</taxon>
        <taxon>rosids</taxon>
        <taxon>fabids</taxon>
        <taxon>Rosales</taxon>
        <taxon>Rosaceae</taxon>
        <taxon>Amygdaloideae</taxon>
        <taxon>Maleae</taxon>
        <taxon>Malus</taxon>
    </lineage>
</organism>
<sequence length="68" mass="7344">MASSGAVSVVQVGSYFVTQYYQILQKQPDVVHQFYSDGSSMIRVDGDSMESVAGILVIGVFLLLAARN</sequence>
<keyword evidence="2" id="KW-0472">Membrane</keyword>
<evidence type="ECO:0000313" key="5">
    <source>
        <dbReference type="Proteomes" id="UP000315295"/>
    </source>
</evidence>
<accession>A0A540NI85</accession>
<proteinExistence type="predicted"/>
<dbReference type="InterPro" id="IPR039539">
    <property type="entry name" value="Ras_GTPase_bind_prot"/>
</dbReference>
<name>A0A540NI85_MALBA</name>
<evidence type="ECO:0000256" key="2">
    <source>
        <dbReference type="SAM" id="Phobius"/>
    </source>
</evidence>
<feature type="domain" description="NTF2" evidence="3">
    <location>
        <begin position="12"/>
        <end position="41"/>
    </location>
</feature>
<dbReference type="PANTHER" id="PTHR10693">
    <property type="entry name" value="RAS GTPASE-ACTIVATING PROTEIN-BINDING PROTEIN"/>
    <property type="match status" value="1"/>
</dbReference>
<evidence type="ECO:0000259" key="3">
    <source>
        <dbReference type="PROSITE" id="PS50177"/>
    </source>
</evidence>
<keyword evidence="2" id="KW-1133">Transmembrane helix</keyword>
<dbReference type="GO" id="GO:1990904">
    <property type="term" value="C:ribonucleoprotein complex"/>
    <property type="evidence" value="ECO:0007669"/>
    <property type="project" value="TreeGrafter"/>
</dbReference>
<protein>
    <recommendedName>
        <fullName evidence="3">NTF2 domain-containing protein</fullName>
    </recommendedName>
</protein>
<keyword evidence="2" id="KW-0812">Transmembrane</keyword>
<dbReference type="Proteomes" id="UP000315295">
    <property type="component" value="Unassembled WGS sequence"/>
</dbReference>
<feature type="transmembrane region" description="Helical" evidence="2">
    <location>
        <begin position="48"/>
        <end position="66"/>
    </location>
</feature>
<evidence type="ECO:0000256" key="1">
    <source>
        <dbReference type="ARBA" id="ARBA00022884"/>
    </source>
</evidence>
<comment type="caution">
    <text evidence="4">The sequence shown here is derived from an EMBL/GenBank/DDBJ whole genome shotgun (WGS) entry which is preliminary data.</text>
</comment>
<dbReference type="GO" id="GO:0005829">
    <property type="term" value="C:cytosol"/>
    <property type="evidence" value="ECO:0007669"/>
    <property type="project" value="TreeGrafter"/>
</dbReference>
<dbReference type="InterPro" id="IPR018222">
    <property type="entry name" value="Nuclear_transport_factor_2_euk"/>
</dbReference>
<dbReference type="Gene3D" id="3.10.450.50">
    <property type="match status" value="1"/>
</dbReference>
<dbReference type="AlphaFoldDB" id="A0A540NI85"/>
<dbReference type="SUPFAM" id="SSF54427">
    <property type="entry name" value="NTF2-like"/>
    <property type="match status" value="1"/>
</dbReference>
<reference evidence="4 5" key="1">
    <citation type="journal article" date="2019" name="G3 (Bethesda)">
        <title>Sequencing of a Wild Apple (Malus baccata) Genome Unravels the Differences Between Cultivated and Wild Apple Species Regarding Disease Resistance and Cold Tolerance.</title>
        <authorList>
            <person name="Chen X."/>
        </authorList>
    </citation>
    <scope>NUCLEOTIDE SEQUENCE [LARGE SCALE GENOMIC DNA]</scope>
    <source>
        <strain evidence="5">cv. Shandingzi</strain>
        <tissue evidence="4">Leaves</tissue>
    </source>
</reference>
<keyword evidence="5" id="KW-1185">Reference proteome</keyword>
<dbReference type="Pfam" id="PF02136">
    <property type="entry name" value="NTF2"/>
    <property type="match status" value="1"/>
</dbReference>
<gene>
    <name evidence="4" type="ORF">C1H46_004142</name>
</gene>
<evidence type="ECO:0000313" key="4">
    <source>
        <dbReference type="EMBL" id="TQE10303.1"/>
    </source>
</evidence>
<dbReference type="PROSITE" id="PS50177">
    <property type="entry name" value="NTF2_DOMAIN"/>
    <property type="match status" value="1"/>
</dbReference>
<dbReference type="InterPro" id="IPR032710">
    <property type="entry name" value="NTF2-like_dom_sf"/>
</dbReference>
<dbReference type="InterPro" id="IPR002075">
    <property type="entry name" value="NTF2_dom"/>
</dbReference>